<keyword evidence="2" id="KW-0378">Hydrolase</keyword>
<protein>
    <submittedName>
        <fullName evidence="2">Hydrolase</fullName>
    </submittedName>
</protein>
<sequence length="199" mass="22358">MVQKWIFIGDSITECGRFEDPQDIGVGYVKMIQDELAQKKDAEILNKGVGGNRVTDLAARWEQDVLSLKPDLVSISIGINDVWRQLDQPQMEQVYPEEFITVLDKLLAETKHTGADIFLMEPTIIEENNNSKGNQMLVPYVDIVRELAAKYDATLVPTHTAFLQTTKTDLTTDGVHMTDAGNKLMADTWLSAYLAVERN</sequence>
<dbReference type="EMBL" id="NPBH01000074">
    <property type="protein sequence ID" value="PAE06527.1"/>
    <property type="molecule type" value="Genomic_DNA"/>
</dbReference>
<reference evidence="2 3" key="1">
    <citation type="submission" date="2017-07" db="EMBL/GenBank/DDBJ databases">
        <title>Isolation and whole genome analysis of endospore-forming bacteria from heroin.</title>
        <authorList>
            <person name="Kalinowski J."/>
            <person name="Ahrens B."/>
            <person name="Al-Dilaimi A."/>
            <person name="Winkler A."/>
            <person name="Wibberg D."/>
            <person name="Schleenbecker U."/>
            <person name="Ruckert C."/>
            <person name="Wolfel R."/>
            <person name="Grass G."/>
        </authorList>
    </citation>
    <scope>NUCLEOTIDE SEQUENCE [LARGE SCALE GENOMIC DNA]</scope>
    <source>
        <strain evidence="2 3">7509</strain>
    </source>
</reference>
<dbReference type="Proteomes" id="UP000216475">
    <property type="component" value="Unassembled WGS sequence"/>
</dbReference>
<evidence type="ECO:0000259" key="1">
    <source>
        <dbReference type="Pfam" id="PF13472"/>
    </source>
</evidence>
<evidence type="ECO:0000313" key="2">
    <source>
        <dbReference type="EMBL" id="PAE06527.1"/>
    </source>
</evidence>
<comment type="caution">
    <text evidence="2">The sequence shown here is derived from an EMBL/GenBank/DDBJ whole genome shotgun (WGS) entry which is preliminary data.</text>
</comment>
<accession>A0A268H9G9</accession>
<proteinExistence type="predicted"/>
<evidence type="ECO:0000313" key="3">
    <source>
        <dbReference type="Proteomes" id="UP000216475"/>
    </source>
</evidence>
<dbReference type="InterPro" id="IPR036514">
    <property type="entry name" value="SGNH_hydro_sf"/>
</dbReference>
<dbReference type="InterPro" id="IPR013830">
    <property type="entry name" value="SGNH_hydro"/>
</dbReference>
<dbReference type="AlphaFoldDB" id="A0A268H9G9"/>
<dbReference type="GO" id="GO:0004622">
    <property type="term" value="F:phosphatidylcholine lysophospholipase activity"/>
    <property type="evidence" value="ECO:0007669"/>
    <property type="project" value="TreeGrafter"/>
</dbReference>
<dbReference type="PANTHER" id="PTHR30383:SF5">
    <property type="entry name" value="SGNH HYDROLASE-TYPE ESTERASE DOMAIN-CONTAINING PROTEIN"/>
    <property type="match status" value="1"/>
</dbReference>
<dbReference type="RefSeq" id="WP_095272494.1">
    <property type="nucleotide sequence ID" value="NZ_NPBH01000074.1"/>
</dbReference>
<dbReference type="SUPFAM" id="SSF52266">
    <property type="entry name" value="SGNH hydrolase"/>
    <property type="match status" value="1"/>
</dbReference>
<dbReference type="InterPro" id="IPR051532">
    <property type="entry name" value="Ester_Hydrolysis_Enzymes"/>
</dbReference>
<feature type="domain" description="SGNH hydrolase-type esterase" evidence="1">
    <location>
        <begin position="7"/>
        <end position="184"/>
    </location>
</feature>
<dbReference type="PANTHER" id="PTHR30383">
    <property type="entry name" value="THIOESTERASE 1/PROTEASE 1/LYSOPHOSPHOLIPASE L1"/>
    <property type="match status" value="1"/>
</dbReference>
<dbReference type="Pfam" id="PF13472">
    <property type="entry name" value="Lipase_GDSL_2"/>
    <property type="match status" value="1"/>
</dbReference>
<gene>
    <name evidence="2" type="ORF">CHI12_15615</name>
</gene>
<name>A0A268H9G9_9BACI</name>
<dbReference type="CDD" id="cd01834">
    <property type="entry name" value="SGNH_hydrolase_like_2"/>
    <property type="match status" value="1"/>
</dbReference>
<organism evidence="2 3">
    <name type="scientific">Terribacillus saccharophilus</name>
    <dbReference type="NCBI Taxonomy" id="361277"/>
    <lineage>
        <taxon>Bacteria</taxon>
        <taxon>Bacillati</taxon>
        <taxon>Bacillota</taxon>
        <taxon>Bacilli</taxon>
        <taxon>Bacillales</taxon>
        <taxon>Bacillaceae</taxon>
        <taxon>Terribacillus</taxon>
    </lineage>
</organism>
<dbReference type="Gene3D" id="3.40.50.1110">
    <property type="entry name" value="SGNH hydrolase"/>
    <property type="match status" value="1"/>
</dbReference>